<protein>
    <submittedName>
        <fullName evidence="2">Uncharacterized protein</fullName>
    </submittedName>
</protein>
<proteinExistence type="predicted"/>
<accession>A0ABZ0Z4A9</accession>
<dbReference type="EMBL" id="OR769222">
    <property type="protein sequence ID" value="WQJ52920.1"/>
    <property type="molecule type" value="Genomic_DNA"/>
</dbReference>
<organism evidence="2 3">
    <name type="scientific">phage Lak_Megaphage_RVC_JS4_GC31</name>
    <dbReference type="NCBI Taxonomy" id="3109228"/>
    <lineage>
        <taxon>Viruses</taxon>
        <taxon>Duplodnaviria</taxon>
        <taxon>Heunggongvirae</taxon>
        <taxon>Uroviricota</taxon>
        <taxon>Caudoviricetes</taxon>
        <taxon>Caudoviricetes code 15 clade</taxon>
    </lineage>
</organism>
<dbReference type="Proteomes" id="UP001349343">
    <property type="component" value="Segment"/>
</dbReference>
<feature type="coiled-coil region" evidence="1">
    <location>
        <begin position="139"/>
        <end position="180"/>
    </location>
</feature>
<sequence length="189" mass="22323">MVLLENSEILKARNNILDTIFATDMEDFNEVIKALESNEEIKDNNLITINWDEDEIKGFTEDEISYIQKFRDFYQSIFNEYQLRSIKLLADTTKEIPDYETLNTEERREKLDGLLQNKVFNLLINMFIKCGNFGAKVSNDEWNKRMEELENIYIDGRNKLLNAETKISSLESEIDRLKNKKFLGIFKVN</sequence>
<name>A0ABZ0Z4A9_9CAUD</name>
<keyword evidence="3" id="KW-1185">Reference proteome</keyword>
<evidence type="ECO:0000313" key="2">
    <source>
        <dbReference type="EMBL" id="WQJ52920.1"/>
    </source>
</evidence>
<keyword evidence="1" id="KW-0175">Coiled coil</keyword>
<evidence type="ECO:0000256" key="1">
    <source>
        <dbReference type="SAM" id="Coils"/>
    </source>
</evidence>
<reference evidence="2 3" key="1">
    <citation type="submission" date="2023-11" db="EMBL/GenBank/DDBJ databases">
        <authorList>
            <person name="Cook R."/>
            <person name="Crisci M."/>
            <person name="Pye H."/>
            <person name="Adriaenssens E."/>
            <person name="Santini J."/>
        </authorList>
    </citation>
    <scope>NUCLEOTIDE SEQUENCE [LARGE SCALE GENOMIC DNA]</scope>
    <source>
        <strain evidence="2">Lak_Megaphage_RVC_JS4_GC31</strain>
    </source>
</reference>
<evidence type="ECO:0000313" key="3">
    <source>
        <dbReference type="Proteomes" id="UP001349343"/>
    </source>
</evidence>